<gene>
    <name evidence="6" type="ORF">ACE1CC_34365</name>
</gene>
<evidence type="ECO:0000256" key="3">
    <source>
        <dbReference type="ARBA" id="ARBA00022801"/>
    </source>
</evidence>
<reference evidence="6 7" key="1">
    <citation type="submission" date="2024-09" db="EMBL/GenBank/DDBJ databases">
        <title>Floridaenema gen nov. (Aerosakkonemataceae, Aerosakkonematales ord. nov., Cyanobacteria) from benthic tropical and subtropical fresh waters, with the description of four new species.</title>
        <authorList>
            <person name="Moretto J.A."/>
            <person name="Berthold D.E."/>
            <person name="Lefler F.W."/>
            <person name="Huang I.-S."/>
            <person name="Laughinghouse H. IV."/>
        </authorList>
    </citation>
    <scope>NUCLEOTIDE SEQUENCE [LARGE SCALE GENOMIC DNA]</scope>
    <source>
        <strain evidence="6 7">BLCC-F46</strain>
    </source>
</reference>
<name>A0ABV4XGN7_9CYAN</name>
<accession>A0ABV4XGN7</accession>
<dbReference type="Pfam" id="PF01839">
    <property type="entry name" value="FG-GAP"/>
    <property type="match status" value="7"/>
</dbReference>
<feature type="region of interest" description="Disordered" evidence="5">
    <location>
        <begin position="110"/>
        <end position="139"/>
    </location>
</feature>
<dbReference type="PANTHER" id="PTHR23221">
    <property type="entry name" value="GLYCOSYLPHOSPHATIDYLINOSITOL PHOSPHOLIPASE D"/>
    <property type="match status" value="1"/>
</dbReference>
<dbReference type="Proteomes" id="UP001576774">
    <property type="component" value="Unassembled WGS sequence"/>
</dbReference>
<dbReference type="SUPFAM" id="SSF69318">
    <property type="entry name" value="Integrin alpha N-terminal domain"/>
    <property type="match status" value="3"/>
</dbReference>
<dbReference type="PANTHER" id="PTHR23221:SF7">
    <property type="entry name" value="PHOSPHATIDYLINOSITOL-GLYCAN-SPECIFIC PHOSPHOLIPASE D"/>
    <property type="match status" value="1"/>
</dbReference>
<dbReference type="SMART" id="SM00191">
    <property type="entry name" value="Int_alpha"/>
    <property type="match status" value="7"/>
</dbReference>
<dbReference type="PROSITE" id="PS51470">
    <property type="entry name" value="FG_GAP"/>
    <property type="match status" value="7"/>
</dbReference>
<dbReference type="InterPro" id="IPR028994">
    <property type="entry name" value="Integrin_alpha_N"/>
</dbReference>
<dbReference type="RefSeq" id="WP_413274920.1">
    <property type="nucleotide sequence ID" value="NZ_JBHFNQ010000255.1"/>
</dbReference>
<evidence type="ECO:0000313" key="6">
    <source>
        <dbReference type="EMBL" id="MFB2881960.1"/>
    </source>
</evidence>
<evidence type="ECO:0000256" key="2">
    <source>
        <dbReference type="ARBA" id="ARBA00022737"/>
    </source>
</evidence>
<comment type="caution">
    <text evidence="6">The sequence shown here is derived from an EMBL/GenBank/DDBJ whole genome shotgun (WGS) entry which is preliminary data.</text>
</comment>
<evidence type="ECO:0000256" key="5">
    <source>
        <dbReference type="SAM" id="MobiDB-lite"/>
    </source>
</evidence>
<protein>
    <submittedName>
        <fullName evidence="6">FG-GAP repeat protein</fullName>
    </submittedName>
</protein>
<sequence>MMDIVETSFALDDLIIPLDDQIWTQDSPSIEGVAEAGDSFGRSLSSGDFNGDGRDDLAIGVPGEDVDSNSNSIVNAGAVNALYGSATSLTGSGNQIWTQETPNIEGVPETGDGFGQSLASGDFNGDGRDDLAIGVPGESVGSNSNAGAVNVLYGSTTGLTDTADDIWTQNSSNVEGAAEANDQFGSSLTTGDFNGDGRDDLAIGVPLEEIGSIFNAGAVNVLYGSASGLTDTADEIWHQNSSNIEGAAEAGDTFGNSLASGDFNGDGRDDLAVGVPGEDLGSTSATGAVNVLYGSNSGLSATNNQIWHQNSTNVEGAAEAGDVFGQSLAVGDFNGDGKEDLAIGAPGEDIGSIFNAGAVNVLYGSNDGLTPTNNQIWHQDITDITGVAENSDQFGASLAVGDFNGDGRDDLAIGVPEEDVGTINSAGAVNILYGSSTGLTPMGNQLWTQDSPGVQGVAQASARFGSSVTAGDFNNDGFADLAIGAPFGSIGGTTNILYGSASGLFA</sequence>
<dbReference type="EMBL" id="JBHFNQ010000255">
    <property type="protein sequence ID" value="MFB2881960.1"/>
    <property type="molecule type" value="Genomic_DNA"/>
</dbReference>
<keyword evidence="4" id="KW-0325">Glycoprotein</keyword>
<keyword evidence="1" id="KW-0732">Signal</keyword>
<dbReference type="InterPro" id="IPR013517">
    <property type="entry name" value="FG-GAP"/>
</dbReference>
<evidence type="ECO:0000313" key="7">
    <source>
        <dbReference type="Proteomes" id="UP001576774"/>
    </source>
</evidence>
<dbReference type="InterPro" id="IPR000413">
    <property type="entry name" value="Integrin_alpha"/>
</dbReference>
<keyword evidence="7" id="KW-1185">Reference proteome</keyword>
<keyword evidence="2" id="KW-0677">Repeat</keyword>
<evidence type="ECO:0000256" key="1">
    <source>
        <dbReference type="ARBA" id="ARBA00022729"/>
    </source>
</evidence>
<dbReference type="InterPro" id="IPR013519">
    <property type="entry name" value="Int_alpha_beta-p"/>
</dbReference>
<organism evidence="6 7">
    <name type="scientific">Floridaenema aerugineum BLCC-F46</name>
    <dbReference type="NCBI Taxonomy" id="3153654"/>
    <lineage>
        <taxon>Bacteria</taxon>
        <taxon>Bacillati</taxon>
        <taxon>Cyanobacteriota</taxon>
        <taxon>Cyanophyceae</taxon>
        <taxon>Oscillatoriophycideae</taxon>
        <taxon>Aerosakkonematales</taxon>
        <taxon>Aerosakkonemataceae</taxon>
        <taxon>Floridanema</taxon>
        <taxon>Floridanema aerugineum</taxon>
    </lineage>
</organism>
<evidence type="ECO:0000256" key="4">
    <source>
        <dbReference type="ARBA" id="ARBA00023180"/>
    </source>
</evidence>
<keyword evidence="3" id="KW-0378">Hydrolase</keyword>
<dbReference type="Gene3D" id="2.130.10.130">
    <property type="entry name" value="Integrin alpha, N-terminal"/>
    <property type="match status" value="4"/>
</dbReference>
<dbReference type="PRINTS" id="PR01185">
    <property type="entry name" value="INTEGRINA"/>
</dbReference>
<proteinExistence type="predicted"/>